<dbReference type="GO" id="GO:0008289">
    <property type="term" value="F:lipid binding"/>
    <property type="evidence" value="ECO:0007669"/>
    <property type="project" value="UniProtKB-KW"/>
</dbReference>
<reference evidence="6" key="1">
    <citation type="submission" date="2013-09" db="EMBL/GenBank/DDBJ databases">
        <title>Corchorus olitorius genome sequencing.</title>
        <authorList>
            <person name="Alam M."/>
            <person name="Haque M.S."/>
            <person name="Islam M.S."/>
            <person name="Emdad E.M."/>
            <person name="Islam M.M."/>
            <person name="Ahmed B."/>
            <person name="Halim A."/>
            <person name="Hossen Q.M.M."/>
            <person name="Hossain M.Z."/>
            <person name="Ahmed R."/>
            <person name="Khan M.M."/>
            <person name="Islam R."/>
            <person name="Rashid M.M."/>
            <person name="Khan S.A."/>
            <person name="Rahman M.S."/>
            <person name="Alam M."/>
            <person name="Yahiya A.S."/>
            <person name="Khan M.S."/>
            <person name="Azam M.S."/>
            <person name="Haque T."/>
            <person name="Lashkar M.Z.H."/>
            <person name="Akhand A.I."/>
            <person name="Morshed G."/>
            <person name="Roy S."/>
            <person name="Uddin K.S."/>
            <person name="Rabeya T."/>
            <person name="Hossain A.S."/>
            <person name="Chowdhury A."/>
            <person name="Snigdha A.R."/>
            <person name="Mortoza M.S."/>
            <person name="Matin S.A."/>
            <person name="Hoque S.M.E."/>
            <person name="Islam M.K."/>
            <person name="Roy D.K."/>
            <person name="Haider R."/>
            <person name="Moosa M.M."/>
            <person name="Elias S.M."/>
            <person name="Hasan A.M."/>
            <person name="Jahan S."/>
            <person name="Shafiuddin M."/>
            <person name="Mahmood N."/>
            <person name="Shommy N.S."/>
        </authorList>
    </citation>
    <scope>NUCLEOTIDE SEQUENCE [LARGE SCALE GENOMIC DNA]</scope>
    <source>
        <strain evidence="6">cv. O-4</strain>
    </source>
</reference>
<dbReference type="STRING" id="93759.A0A1R3IA06"/>
<dbReference type="AlphaFoldDB" id="A0A1R3IA06"/>
<dbReference type="GO" id="GO:0006869">
    <property type="term" value="P:lipid transport"/>
    <property type="evidence" value="ECO:0007669"/>
    <property type="project" value="InterPro"/>
</dbReference>
<evidence type="ECO:0000256" key="2">
    <source>
        <dbReference type="RuleBase" id="RU000628"/>
    </source>
</evidence>
<organism evidence="5 6">
    <name type="scientific">Corchorus olitorius</name>
    <dbReference type="NCBI Taxonomy" id="93759"/>
    <lineage>
        <taxon>Eukaryota</taxon>
        <taxon>Viridiplantae</taxon>
        <taxon>Streptophyta</taxon>
        <taxon>Embryophyta</taxon>
        <taxon>Tracheophyta</taxon>
        <taxon>Spermatophyta</taxon>
        <taxon>Magnoliopsida</taxon>
        <taxon>eudicotyledons</taxon>
        <taxon>Gunneridae</taxon>
        <taxon>Pentapetalae</taxon>
        <taxon>rosids</taxon>
        <taxon>malvids</taxon>
        <taxon>Malvales</taxon>
        <taxon>Malvaceae</taxon>
        <taxon>Grewioideae</taxon>
        <taxon>Apeibeae</taxon>
        <taxon>Corchorus</taxon>
    </lineage>
</organism>
<evidence type="ECO:0000256" key="3">
    <source>
        <dbReference type="SAM" id="SignalP"/>
    </source>
</evidence>
<feature type="domain" description="Bifunctional inhibitor/plant lipid transfer protein/seed storage helical" evidence="4">
    <location>
        <begin position="30"/>
        <end position="108"/>
    </location>
</feature>
<evidence type="ECO:0000313" key="6">
    <source>
        <dbReference type="Proteomes" id="UP000187203"/>
    </source>
</evidence>
<dbReference type="EMBL" id="AWUE01018556">
    <property type="protein sequence ID" value="OMO79400.1"/>
    <property type="molecule type" value="Genomic_DNA"/>
</dbReference>
<feature type="chain" id="PRO_5012006171" description="Non-specific lipid-transfer protein" evidence="3">
    <location>
        <begin position="27"/>
        <end position="110"/>
    </location>
</feature>
<gene>
    <name evidence="5" type="ORF">COLO4_24447</name>
</gene>
<keyword evidence="6" id="KW-1185">Reference proteome</keyword>
<dbReference type="SMART" id="SM00499">
    <property type="entry name" value="AAI"/>
    <property type="match status" value="1"/>
</dbReference>
<evidence type="ECO:0000259" key="4">
    <source>
        <dbReference type="SMART" id="SM00499"/>
    </source>
</evidence>
<dbReference type="InterPro" id="IPR016140">
    <property type="entry name" value="Bifunc_inhib/LTP/seed_store"/>
</dbReference>
<dbReference type="InterPro" id="IPR000528">
    <property type="entry name" value="Plant_nsLTP"/>
</dbReference>
<dbReference type="Gene3D" id="1.10.110.10">
    <property type="entry name" value="Plant lipid-transfer and hydrophobic proteins"/>
    <property type="match status" value="1"/>
</dbReference>
<sequence length="110" mass="12233">MAARNLKLVCMVAMLWMLIVNPMAKAASSCDEVNKKLFPCVEYITSSGEKKDRECCQGVGALNEAERQEACQCIKSKLSGFRRLVVSDKMKSLARDLPRKCGVINVQCPF</sequence>
<accession>A0A1R3IA06</accession>
<evidence type="ECO:0000256" key="1">
    <source>
        <dbReference type="ARBA" id="ARBA00009748"/>
    </source>
</evidence>
<evidence type="ECO:0000313" key="5">
    <source>
        <dbReference type="EMBL" id="OMO79400.1"/>
    </source>
</evidence>
<comment type="caution">
    <text evidence="5">The sequence shown here is derived from an EMBL/GenBank/DDBJ whole genome shotgun (WGS) entry which is preliminary data.</text>
</comment>
<proteinExistence type="inferred from homology"/>
<comment type="similarity">
    <text evidence="1 2">Belongs to the plant LTP family.</text>
</comment>
<dbReference type="SUPFAM" id="SSF47699">
    <property type="entry name" value="Bifunctional inhibitor/lipid-transfer protein/seed storage 2S albumin"/>
    <property type="match status" value="1"/>
</dbReference>
<keyword evidence="3" id="KW-0732">Signal</keyword>
<dbReference type="Proteomes" id="UP000187203">
    <property type="component" value="Unassembled WGS sequence"/>
</dbReference>
<keyword evidence="2" id="KW-0813">Transport</keyword>
<feature type="signal peptide" evidence="3">
    <location>
        <begin position="1"/>
        <end position="26"/>
    </location>
</feature>
<comment type="function">
    <text evidence="2">Plant non-specific lipid-transfer proteins transfer phospholipids as well as galactolipids across membranes. May play a role in wax or cutin deposition in the cell walls of expanding epidermal cells and certain secretory tissues.</text>
</comment>
<name>A0A1R3IA06_9ROSI</name>
<dbReference type="PANTHER" id="PTHR33076">
    <property type="entry name" value="NON-SPECIFIC LIPID-TRANSFER PROTEIN 2-RELATED"/>
    <property type="match status" value="1"/>
</dbReference>
<keyword evidence="2" id="KW-0446">Lipid-binding</keyword>
<protein>
    <recommendedName>
        <fullName evidence="2">Non-specific lipid-transfer protein</fullName>
    </recommendedName>
</protein>
<dbReference type="InterPro" id="IPR036312">
    <property type="entry name" value="Bifun_inhib/LTP/seed_sf"/>
</dbReference>
<dbReference type="OrthoDB" id="1862539at2759"/>
<dbReference type="Pfam" id="PF00234">
    <property type="entry name" value="Tryp_alpha_amyl"/>
    <property type="match status" value="1"/>
</dbReference>
<dbReference type="PRINTS" id="PR00382">
    <property type="entry name" value="LIPIDTRNSFER"/>
</dbReference>